<gene>
    <name evidence="3" type="ORF">CCMP2556_LOCUS38692</name>
</gene>
<evidence type="ECO:0000313" key="4">
    <source>
        <dbReference type="Proteomes" id="UP001642484"/>
    </source>
</evidence>
<evidence type="ECO:0000313" key="3">
    <source>
        <dbReference type="EMBL" id="CAK9078489.1"/>
    </source>
</evidence>
<feature type="domain" description="PDZ" evidence="2">
    <location>
        <begin position="6"/>
        <end position="77"/>
    </location>
</feature>
<feature type="compositionally biased region" description="Basic and acidic residues" evidence="1">
    <location>
        <begin position="248"/>
        <end position="264"/>
    </location>
</feature>
<dbReference type="InterPro" id="IPR036034">
    <property type="entry name" value="PDZ_sf"/>
</dbReference>
<dbReference type="InterPro" id="IPR001478">
    <property type="entry name" value="PDZ"/>
</dbReference>
<dbReference type="EMBL" id="CAXAMN010023583">
    <property type="protein sequence ID" value="CAK9078489.1"/>
    <property type="molecule type" value="Genomic_DNA"/>
</dbReference>
<accession>A0ABP0PUF8</accession>
<feature type="region of interest" description="Disordered" evidence="1">
    <location>
        <begin position="280"/>
        <end position="299"/>
    </location>
</feature>
<evidence type="ECO:0000256" key="1">
    <source>
        <dbReference type="SAM" id="MobiDB-lite"/>
    </source>
</evidence>
<comment type="caution">
    <text evidence="3">The sequence shown here is derived from an EMBL/GenBank/DDBJ whole genome shotgun (WGS) entry which is preliminary data.</text>
</comment>
<feature type="region of interest" description="Disordered" evidence="1">
    <location>
        <begin position="155"/>
        <end position="209"/>
    </location>
</feature>
<proteinExistence type="predicted"/>
<feature type="compositionally biased region" description="Basic and acidic residues" evidence="1">
    <location>
        <begin position="191"/>
        <end position="209"/>
    </location>
</feature>
<dbReference type="SUPFAM" id="SSF50156">
    <property type="entry name" value="PDZ domain-like"/>
    <property type="match status" value="1"/>
</dbReference>
<keyword evidence="4" id="KW-1185">Reference proteome</keyword>
<reference evidence="3 4" key="1">
    <citation type="submission" date="2024-02" db="EMBL/GenBank/DDBJ databases">
        <authorList>
            <person name="Chen Y."/>
            <person name="Shah S."/>
            <person name="Dougan E. K."/>
            <person name="Thang M."/>
            <person name="Chan C."/>
        </authorList>
    </citation>
    <scope>NUCLEOTIDE SEQUENCE [LARGE SCALE GENOMIC DNA]</scope>
</reference>
<dbReference type="Proteomes" id="UP001642484">
    <property type="component" value="Unassembled WGS sequence"/>
</dbReference>
<protein>
    <recommendedName>
        <fullName evidence="2">PDZ domain-containing protein</fullName>
    </recommendedName>
</protein>
<feature type="non-terminal residue" evidence="3">
    <location>
        <position position="355"/>
    </location>
</feature>
<dbReference type="SMART" id="SM00228">
    <property type="entry name" value="PDZ"/>
    <property type="match status" value="1"/>
</dbReference>
<feature type="region of interest" description="Disordered" evidence="1">
    <location>
        <begin position="228"/>
        <end position="264"/>
    </location>
</feature>
<evidence type="ECO:0000259" key="2">
    <source>
        <dbReference type="SMART" id="SM00228"/>
    </source>
</evidence>
<dbReference type="Gene3D" id="2.30.42.10">
    <property type="match status" value="1"/>
</dbReference>
<name>A0ABP0PUF8_9DINO</name>
<organism evidence="3 4">
    <name type="scientific">Durusdinium trenchii</name>
    <dbReference type="NCBI Taxonomy" id="1381693"/>
    <lineage>
        <taxon>Eukaryota</taxon>
        <taxon>Sar</taxon>
        <taxon>Alveolata</taxon>
        <taxon>Dinophyceae</taxon>
        <taxon>Suessiales</taxon>
        <taxon>Symbiodiniaceae</taxon>
        <taxon>Durusdinium</taxon>
    </lineage>
</organism>
<sequence length="355" mass="40098">MTCLSKSWLFRPRESRELGRGWQVLRVRENTWAEQQGVQPGDELHYIEGHPIEVLPEAEVMELLQQRPVRLTWYRRKAGHSAEEPEAETAVPLAKVDSEVDELKAQNRALEEQLSRLSIELGKEQFNAGSKDPQEILQLQAQLSAAVSRVAELEAEAAQDEPLAPEEQPNGSKDMEEITQLQAQLAASRARVAELEAQERAPTESKESEIVQLQAQLSAAVARVAELEAEDEPLAPEEHLAAPDGSWEEEKKDLEQQLEARRGHIDQLETEVEQLKLQTKEEKKDLEQQLESRRGRIDQLETEVEHLELQMKEHKASESKESEEIVQLQAKLSAAHTRVAELEAQAAQDQSLAPK</sequence>